<dbReference type="InterPro" id="IPR036056">
    <property type="entry name" value="Fibrinogen-like_C"/>
</dbReference>
<dbReference type="Gene3D" id="3.90.215.10">
    <property type="entry name" value="Gamma Fibrinogen, chain A, domain 1"/>
    <property type="match status" value="1"/>
</dbReference>
<sequence>MEAAGRLGHYIILLLLVVLSSVGSQQSGKQNGDHLCSTSDQYPVDCEDVCENGDEDSGPYVIYPAGPGIAVPVYCDMSTDSGKWTVIQRRFKNGTLGFYRGWNDYKIGFGRADGEYWLGLHYMYLLTLRNKYELRIDLGDFENNMTFARYSEFSISPYSLNPEEDGYTLHVDGFSDGGAGDSLSYHNGMKFSTYDSDRDVYLQNCAALFTSGFWYRACHLANLNGAYLPGAHLSLGSGIIWSQWRGLYYSLKTTEMKIRRQ</sequence>
<gene>
    <name evidence="3" type="ORF">RIMI_LOCUS22264784</name>
</gene>
<dbReference type="PANTHER" id="PTHR19143:SF225">
    <property type="entry name" value="MICROFIBRIL-ASSOCIATED GLYCOPROTEIN 4"/>
    <property type="match status" value="1"/>
</dbReference>
<comment type="caution">
    <text evidence="3">The sequence shown here is derived from an EMBL/GenBank/DDBJ whole genome shotgun (WGS) entry which is preliminary data.</text>
</comment>
<feature type="chain" id="PRO_5047401796" description="Fibrinogen C-terminal domain-containing protein" evidence="1">
    <location>
        <begin position="25"/>
        <end position="261"/>
    </location>
</feature>
<keyword evidence="1" id="KW-0732">Signal</keyword>
<feature type="signal peptide" evidence="1">
    <location>
        <begin position="1"/>
        <end position="24"/>
    </location>
</feature>
<dbReference type="InterPro" id="IPR050373">
    <property type="entry name" value="Fibrinogen_C-term_domain"/>
</dbReference>
<keyword evidence="4" id="KW-1185">Reference proteome</keyword>
<dbReference type="PANTHER" id="PTHR19143">
    <property type="entry name" value="FIBRINOGEN/TENASCIN/ANGIOPOEITIN"/>
    <property type="match status" value="1"/>
</dbReference>
<evidence type="ECO:0000313" key="3">
    <source>
        <dbReference type="EMBL" id="CAJ0967535.1"/>
    </source>
</evidence>
<reference evidence="3" key="1">
    <citation type="submission" date="2023-07" db="EMBL/GenBank/DDBJ databases">
        <authorList>
            <person name="Stuckert A."/>
        </authorList>
    </citation>
    <scope>NUCLEOTIDE SEQUENCE</scope>
</reference>
<evidence type="ECO:0000259" key="2">
    <source>
        <dbReference type="PROSITE" id="PS51406"/>
    </source>
</evidence>
<evidence type="ECO:0000256" key="1">
    <source>
        <dbReference type="SAM" id="SignalP"/>
    </source>
</evidence>
<feature type="domain" description="Fibrinogen C-terminal" evidence="2">
    <location>
        <begin position="37"/>
        <end position="261"/>
    </location>
</feature>
<evidence type="ECO:0000313" key="4">
    <source>
        <dbReference type="Proteomes" id="UP001176940"/>
    </source>
</evidence>
<dbReference type="PROSITE" id="PS51406">
    <property type="entry name" value="FIBRINOGEN_C_2"/>
    <property type="match status" value="1"/>
</dbReference>
<dbReference type="SUPFAM" id="SSF56496">
    <property type="entry name" value="Fibrinogen C-terminal domain-like"/>
    <property type="match status" value="1"/>
</dbReference>
<proteinExistence type="predicted"/>
<dbReference type="NCBIfam" id="NF040941">
    <property type="entry name" value="GGGWT_bact"/>
    <property type="match status" value="1"/>
</dbReference>
<name>A0ABN9ML88_9NEOB</name>
<dbReference type="Pfam" id="PF00147">
    <property type="entry name" value="Fibrinogen_C"/>
    <property type="match status" value="1"/>
</dbReference>
<organism evidence="3 4">
    <name type="scientific">Ranitomeya imitator</name>
    <name type="common">mimic poison frog</name>
    <dbReference type="NCBI Taxonomy" id="111125"/>
    <lineage>
        <taxon>Eukaryota</taxon>
        <taxon>Metazoa</taxon>
        <taxon>Chordata</taxon>
        <taxon>Craniata</taxon>
        <taxon>Vertebrata</taxon>
        <taxon>Euteleostomi</taxon>
        <taxon>Amphibia</taxon>
        <taxon>Batrachia</taxon>
        <taxon>Anura</taxon>
        <taxon>Neobatrachia</taxon>
        <taxon>Hyloidea</taxon>
        <taxon>Dendrobatidae</taxon>
        <taxon>Dendrobatinae</taxon>
        <taxon>Ranitomeya</taxon>
    </lineage>
</organism>
<accession>A0ABN9ML88</accession>
<dbReference type="Proteomes" id="UP001176940">
    <property type="component" value="Unassembled WGS sequence"/>
</dbReference>
<dbReference type="EMBL" id="CAUEEQ010078358">
    <property type="protein sequence ID" value="CAJ0967535.1"/>
    <property type="molecule type" value="Genomic_DNA"/>
</dbReference>
<dbReference type="SMART" id="SM00186">
    <property type="entry name" value="FBG"/>
    <property type="match status" value="1"/>
</dbReference>
<dbReference type="InterPro" id="IPR002181">
    <property type="entry name" value="Fibrinogen_a/b/g_C_dom"/>
</dbReference>
<dbReference type="CDD" id="cd00087">
    <property type="entry name" value="FReD"/>
    <property type="match status" value="1"/>
</dbReference>
<dbReference type="InterPro" id="IPR014716">
    <property type="entry name" value="Fibrinogen_a/b/g_C_1"/>
</dbReference>
<protein>
    <recommendedName>
        <fullName evidence="2">Fibrinogen C-terminal domain-containing protein</fullName>
    </recommendedName>
</protein>